<dbReference type="Pfam" id="PF21361">
    <property type="entry name" value="Sina_ZnF"/>
    <property type="match status" value="1"/>
</dbReference>
<evidence type="ECO:0000256" key="3">
    <source>
        <dbReference type="ARBA" id="ARBA00009119"/>
    </source>
</evidence>
<dbReference type="Proteomes" id="UP000593562">
    <property type="component" value="Unassembled WGS sequence"/>
</dbReference>
<dbReference type="SUPFAM" id="SSF49599">
    <property type="entry name" value="TRAF domain-like"/>
    <property type="match status" value="1"/>
</dbReference>
<keyword evidence="6" id="KW-0479">Metal-binding</keyword>
<dbReference type="InterPro" id="IPR013010">
    <property type="entry name" value="Znf_SIAH"/>
</dbReference>
<dbReference type="GO" id="GO:0008270">
    <property type="term" value="F:zinc ion binding"/>
    <property type="evidence" value="ECO:0007669"/>
    <property type="project" value="UniProtKB-KW"/>
</dbReference>
<evidence type="ECO:0000256" key="12">
    <source>
        <dbReference type="SAM" id="MobiDB-lite"/>
    </source>
</evidence>
<feature type="domain" description="RING-type" evidence="13">
    <location>
        <begin position="80"/>
        <end position="116"/>
    </location>
</feature>
<comment type="caution">
    <text evidence="15">The sequence shown here is derived from an EMBL/GenBank/DDBJ whole genome shotgun (WGS) entry which is preliminary data.</text>
</comment>
<evidence type="ECO:0000256" key="8">
    <source>
        <dbReference type="ARBA" id="ARBA00022786"/>
    </source>
</evidence>
<feature type="region of interest" description="Disordered" evidence="12">
    <location>
        <begin position="1"/>
        <end position="64"/>
    </location>
</feature>
<evidence type="ECO:0000256" key="11">
    <source>
        <dbReference type="PROSITE-ProRule" id="PRU00455"/>
    </source>
</evidence>
<dbReference type="InterPro" id="IPR049548">
    <property type="entry name" value="Sina-like_RING"/>
</dbReference>
<evidence type="ECO:0000256" key="9">
    <source>
        <dbReference type="ARBA" id="ARBA00022833"/>
    </source>
</evidence>
<dbReference type="GO" id="GO:0016567">
    <property type="term" value="P:protein ubiquitination"/>
    <property type="evidence" value="ECO:0007669"/>
    <property type="project" value="UniProtKB-UniPathway"/>
</dbReference>
<dbReference type="PROSITE" id="PS50089">
    <property type="entry name" value="ZF_RING_2"/>
    <property type="match status" value="1"/>
</dbReference>
<feature type="domain" description="SIAH-type" evidence="14">
    <location>
        <begin position="133"/>
        <end position="192"/>
    </location>
</feature>
<dbReference type="Pfam" id="PF21362">
    <property type="entry name" value="Sina_RING"/>
    <property type="match status" value="1"/>
</dbReference>
<keyword evidence="16" id="KW-1185">Reference proteome</keyword>
<protein>
    <recommendedName>
        <fullName evidence="4">RING-type E3 ubiquitin transferase</fullName>
        <ecNumber evidence="4">2.3.2.27</ecNumber>
    </recommendedName>
</protein>
<dbReference type="PANTHER" id="PTHR46632:SF16">
    <property type="entry name" value="E3 UBIQUITIN-PROTEIN LIGASE SINA-LIKE 10"/>
    <property type="match status" value="1"/>
</dbReference>
<dbReference type="EMBL" id="JAAARO010000009">
    <property type="protein sequence ID" value="KAF5742771.1"/>
    <property type="molecule type" value="Genomic_DNA"/>
</dbReference>
<keyword evidence="5" id="KW-0808">Transferase</keyword>
<evidence type="ECO:0000313" key="16">
    <source>
        <dbReference type="Proteomes" id="UP000593562"/>
    </source>
</evidence>
<dbReference type="Gene3D" id="3.30.40.10">
    <property type="entry name" value="Zinc/RING finger domain, C3HC4 (zinc finger)"/>
    <property type="match status" value="1"/>
</dbReference>
<comment type="similarity">
    <text evidence="3">Belongs to the SINA (Seven in absentia) family.</text>
</comment>
<evidence type="ECO:0000256" key="1">
    <source>
        <dbReference type="ARBA" id="ARBA00000900"/>
    </source>
</evidence>
<dbReference type="GO" id="GO:0061630">
    <property type="term" value="F:ubiquitin protein ligase activity"/>
    <property type="evidence" value="ECO:0007669"/>
    <property type="project" value="UniProtKB-EC"/>
</dbReference>
<evidence type="ECO:0000313" key="15">
    <source>
        <dbReference type="EMBL" id="KAF5742771.1"/>
    </source>
</evidence>
<feature type="compositionally biased region" description="Acidic residues" evidence="12">
    <location>
        <begin position="17"/>
        <end position="39"/>
    </location>
</feature>
<dbReference type="UniPathway" id="UPA00143"/>
<evidence type="ECO:0000256" key="2">
    <source>
        <dbReference type="ARBA" id="ARBA00004906"/>
    </source>
</evidence>
<proteinExistence type="inferred from homology"/>
<organism evidence="15 16">
    <name type="scientific">Tripterygium wilfordii</name>
    <name type="common">Thunder God vine</name>
    <dbReference type="NCBI Taxonomy" id="458696"/>
    <lineage>
        <taxon>Eukaryota</taxon>
        <taxon>Viridiplantae</taxon>
        <taxon>Streptophyta</taxon>
        <taxon>Embryophyta</taxon>
        <taxon>Tracheophyta</taxon>
        <taxon>Spermatophyta</taxon>
        <taxon>Magnoliopsida</taxon>
        <taxon>eudicotyledons</taxon>
        <taxon>Gunneridae</taxon>
        <taxon>Pentapetalae</taxon>
        <taxon>rosids</taxon>
        <taxon>fabids</taxon>
        <taxon>Celastrales</taxon>
        <taxon>Celastraceae</taxon>
        <taxon>Tripterygium</taxon>
    </lineage>
</organism>
<sequence length="327" mass="36573">MAKAAASSRKRKCATFFEEEEQEQQEELFFENQSEEEQEESSRAAEDDEGGSQDGEQPECQSNNKGSINVSLTVPDVLDCDICFEHLTAPVFQCKNGHIACSQCCQLLKNRCPSCRLRIGSIRCRALETILESIRVSCQYTSYGCQETSLLYSQKQHHETTCLYAPCSCPFANCDCQSSANQLPLHFNEKHPDRSGYSFKYDSTFSIKLDRNVECIVIKEKEGGDLFAITKYPNDLFGNDAVVVSRIIGASVQRRHPYKLTARINEADGISTLKIQSFTRNHVSFNSSKGTTPPPAGTFLMIPKDYQDGGCSDLRQVRLALCIHPSI</sequence>
<evidence type="ECO:0000256" key="7">
    <source>
        <dbReference type="ARBA" id="ARBA00022771"/>
    </source>
</evidence>
<dbReference type="CDD" id="cd16571">
    <property type="entry name" value="RING-HC_SIAHs"/>
    <property type="match status" value="1"/>
</dbReference>
<keyword evidence="8" id="KW-0833">Ubl conjugation pathway</keyword>
<reference evidence="15 16" key="1">
    <citation type="journal article" date="2020" name="Nat. Commun.">
        <title>Genome of Tripterygium wilfordii and identification of cytochrome P450 involved in triptolide biosynthesis.</title>
        <authorList>
            <person name="Tu L."/>
            <person name="Su P."/>
            <person name="Zhang Z."/>
            <person name="Gao L."/>
            <person name="Wang J."/>
            <person name="Hu T."/>
            <person name="Zhou J."/>
            <person name="Zhang Y."/>
            <person name="Zhao Y."/>
            <person name="Liu Y."/>
            <person name="Song Y."/>
            <person name="Tong Y."/>
            <person name="Lu Y."/>
            <person name="Yang J."/>
            <person name="Xu C."/>
            <person name="Jia M."/>
            <person name="Peters R.J."/>
            <person name="Huang L."/>
            <person name="Gao W."/>
        </authorList>
    </citation>
    <scope>NUCLEOTIDE SEQUENCE [LARGE SCALE GENOMIC DNA]</scope>
    <source>
        <strain evidence="16">cv. XIE 37</strain>
        <tissue evidence="15">Leaf</tissue>
    </source>
</reference>
<dbReference type="InterPro" id="IPR013083">
    <property type="entry name" value="Znf_RING/FYVE/PHD"/>
</dbReference>
<dbReference type="InterPro" id="IPR001841">
    <property type="entry name" value="Znf_RING"/>
</dbReference>
<comment type="pathway">
    <text evidence="2">Protein modification; protein ubiquitination.</text>
</comment>
<keyword evidence="15" id="KW-0436">Ligase</keyword>
<dbReference type="AlphaFoldDB" id="A0A7J7D8Y2"/>
<evidence type="ECO:0000259" key="14">
    <source>
        <dbReference type="PROSITE" id="PS51081"/>
    </source>
</evidence>
<comment type="function">
    <text evidence="10">E3 ubiquitin-protein ligase that mediates ubiquitination and subsequent proteasomal degradation of target proteins. E3 ubiquitin ligases accept ubiquitin from an E2 ubiquitin-conjugating enzyme in the form of a thioester and then directly transfers the ubiquitin to targeted substrates. It probably triggers the ubiquitin-mediated degradation of different substrates.</text>
</comment>
<name>A0A7J7D8Y2_TRIWF</name>
<dbReference type="PROSITE" id="PS51081">
    <property type="entry name" value="ZF_SIAH"/>
    <property type="match status" value="1"/>
</dbReference>
<keyword evidence="9" id="KW-0862">Zinc</keyword>
<evidence type="ECO:0000256" key="10">
    <source>
        <dbReference type="ARBA" id="ARBA00024004"/>
    </source>
</evidence>
<evidence type="ECO:0000256" key="5">
    <source>
        <dbReference type="ARBA" id="ARBA00022679"/>
    </source>
</evidence>
<evidence type="ECO:0000256" key="4">
    <source>
        <dbReference type="ARBA" id="ARBA00012483"/>
    </source>
</evidence>
<evidence type="ECO:0000256" key="6">
    <source>
        <dbReference type="ARBA" id="ARBA00022723"/>
    </source>
</evidence>
<evidence type="ECO:0000259" key="13">
    <source>
        <dbReference type="PROSITE" id="PS50089"/>
    </source>
</evidence>
<dbReference type="GO" id="GO:0016874">
    <property type="term" value="F:ligase activity"/>
    <property type="evidence" value="ECO:0007669"/>
    <property type="project" value="UniProtKB-KW"/>
</dbReference>
<comment type="catalytic activity">
    <reaction evidence="1">
        <text>S-ubiquitinyl-[E2 ubiquitin-conjugating enzyme]-L-cysteine + [acceptor protein]-L-lysine = [E2 ubiquitin-conjugating enzyme]-L-cysteine + N(6)-ubiquitinyl-[acceptor protein]-L-lysine.</text>
        <dbReference type="EC" id="2.3.2.27"/>
    </reaction>
</comment>
<dbReference type="InterPro" id="IPR044286">
    <property type="entry name" value="SINL_plant"/>
</dbReference>
<dbReference type="PANTHER" id="PTHR46632">
    <property type="entry name" value="E3 UBIQUITIN-PROTEIN LIGASE SINA-LIKE 4"/>
    <property type="match status" value="1"/>
</dbReference>
<accession>A0A7J7D8Y2</accession>
<dbReference type="InParanoid" id="A0A7J7D8Y2"/>
<dbReference type="EC" id="2.3.2.27" evidence="4"/>
<gene>
    <name evidence="15" type="ORF">HS088_TW09G00831</name>
</gene>
<keyword evidence="7 11" id="KW-0863">Zinc-finger</keyword>